<organism evidence="4 5">
    <name type="scientific">[Ruminococcus] torques</name>
    <dbReference type="NCBI Taxonomy" id="33039"/>
    <lineage>
        <taxon>Bacteria</taxon>
        <taxon>Bacillati</taxon>
        <taxon>Bacillota</taxon>
        <taxon>Clostridia</taxon>
        <taxon>Lachnospirales</taxon>
        <taxon>Lachnospiraceae</taxon>
        <taxon>Mediterraneibacter</taxon>
    </lineage>
</organism>
<feature type="region of interest" description="Disordered" evidence="1">
    <location>
        <begin position="250"/>
        <end position="269"/>
    </location>
</feature>
<evidence type="ECO:0000256" key="2">
    <source>
        <dbReference type="SAM" id="SignalP"/>
    </source>
</evidence>
<name>A0A174CCW7_9FIRM</name>
<dbReference type="GO" id="GO:0016787">
    <property type="term" value="F:hydrolase activity"/>
    <property type="evidence" value="ECO:0007669"/>
    <property type="project" value="UniProtKB-KW"/>
</dbReference>
<dbReference type="InterPro" id="IPR044927">
    <property type="entry name" value="Endonuclea_NS_2"/>
</dbReference>
<evidence type="ECO:0000313" key="5">
    <source>
        <dbReference type="Proteomes" id="UP000095787"/>
    </source>
</evidence>
<keyword evidence="4" id="KW-0378">Hydrolase</keyword>
<feature type="domain" description="Type VII secretion system protein EssD-like" evidence="3">
    <location>
        <begin position="95"/>
        <end position="222"/>
    </location>
</feature>
<dbReference type="EC" id="3.1.30.-" evidence="4"/>
<proteinExistence type="predicted"/>
<evidence type="ECO:0000313" key="4">
    <source>
        <dbReference type="EMBL" id="CUO10099.1"/>
    </source>
</evidence>
<dbReference type="InterPro" id="IPR044929">
    <property type="entry name" value="DNA/RNA_non-sp_Endonuclease_sf"/>
</dbReference>
<dbReference type="Gene3D" id="3.40.10.10">
    <property type="entry name" value="DNA Methylphosphotriester Repair Domain"/>
    <property type="match status" value="1"/>
</dbReference>
<dbReference type="EMBL" id="CYZO01000019">
    <property type="protein sequence ID" value="CUO10099.1"/>
    <property type="molecule type" value="Genomic_DNA"/>
</dbReference>
<feature type="compositionally biased region" description="Basic residues" evidence="1">
    <location>
        <begin position="300"/>
        <end position="310"/>
    </location>
</feature>
<keyword evidence="2" id="KW-0732">Signal</keyword>
<accession>A0A174CCW7</accession>
<dbReference type="GeneID" id="97329873"/>
<protein>
    <submittedName>
        <fullName evidence="4">Competence-specific nuclease</fullName>
        <ecNumber evidence="4">3.1.30.-</ecNumber>
    </submittedName>
</protein>
<dbReference type="Pfam" id="PF13930">
    <property type="entry name" value="Endonuclea_NS_2"/>
    <property type="match status" value="1"/>
</dbReference>
<feature type="signal peptide" evidence="2">
    <location>
        <begin position="1"/>
        <end position="23"/>
    </location>
</feature>
<dbReference type="InterPro" id="IPR035451">
    <property type="entry name" value="Ada-like_dom_sf"/>
</dbReference>
<dbReference type="AlphaFoldDB" id="A0A174CCW7"/>
<dbReference type="Proteomes" id="UP000095787">
    <property type="component" value="Unassembled WGS sequence"/>
</dbReference>
<sequence length="325" mass="35868">MAKRKKGIIITSTCALLAGAAVIAELALGGGTGGNGVGRQQGWQNLQKEIFDSAYSEESYDSAVEVPEYEGEPYVILDGNEPAFTEDEMTTTVYEQYSPLDSYGRCQTAEACVGEELMPDEKRGDISSVKPTGWQSVRYENVEGGSLYNRCHLIAYQLSGENANEENLITGTRYMNTEGMLPFENLVAEYVHETDNHVMYRVTPIFENENLVASGVQMEAESVEDGGKGIKFNVYVYNIQPDIIIDYKTGDNRAEDDDEKEAAGTSGAGKVSVESEYILNTSTHKFHRPDCAGVKDMKEKNKKPYKGKRSKLLEDGYSPCKSCNP</sequence>
<feature type="chain" id="PRO_5043354847" evidence="2">
    <location>
        <begin position="24"/>
        <end position="325"/>
    </location>
</feature>
<evidence type="ECO:0000256" key="1">
    <source>
        <dbReference type="SAM" id="MobiDB-lite"/>
    </source>
</evidence>
<dbReference type="SUPFAM" id="SSF57884">
    <property type="entry name" value="Ada DNA repair protein, N-terminal domain (N-Ada 10)"/>
    <property type="match status" value="1"/>
</dbReference>
<gene>
    <name evidence="4" type="primary">endA</name>
    <name evidence="4" type="ORF">ERS852456_01608</name>
</gene>
<feature type="region of interest" description="Disordered" evidence="1">
    <location>
        <begin position="280"/>
        <end position="325"/>
    </location>
</feature>
<dbReference type="RefSeq" id="WP_009243443.1">
    <property type="nucleotide sequence ID" value="NZ_AP028249.1"/>
</dbReference>
<evidence type="ECO:0000259" key="3">
    <source>
        <dbReference type="Pfam" id="PF13930"/>
    </source>
</evidence>
<reference evidence="4 5" key="1">
    <citation type="submission" date="2015-09" db="EMBL/GenBank/DDBJ databases">
        <authorList>
            <consortium name="Pathogen Informatics"/>
        </authorList>
    </citation>
    <scope>NUCLEOTIDE SEQUENCE [LARGE SCALE GENOMIC DNA]</scope>
    <source>
        <strain evidence="4 5">2789STDY5834841</strain>
    </source>
</reference>
<feature type="compositionally biased region" description="Basic and acidic residues" evidence="1">
    <location>
        <begin position="288"/>
        <end position="299"/>
    </location>
</feature>
<dbReference type="Gene3D" id="3.40.570.10">
    <property type="entry name" value="Extracellular Endonuclease, subunit A"/>
    <property type="match status" value="1"/>
</dbReference>